<accession>A0A0S1XBT5</accession>
<dbReference type="STRING" id="55802.TBCH5v1_1282"/>
<reference evidence="1 2" key="1">
    <citation type="journal article" date="2016" name="Genome Announc.">
        <title>Complete genome sequence of the hyperthermophilic and piezophilic archaeon Thermococcus barophilus Ch5, capable of growth at the expense of hydrogenogenesis from carbon monoxide and formate.</title>
        <authorList>
            <person name="Oger P."/>
            <person name="Sokolova T.G."/>
            <person name="Kozhevnikova D.A."/>
            <person name="Taranov E.A."/>
            <person name="Vannier P."/>
            <person name="Lee H.S."/>
            <person name="Kwon K.K."/>
            <person name="Kang S.G."/>
            <person name="Lee J.H."/>
            <person name="Bonch-Osmolovskaya E.A."/>
            <person name="Lebedinsky A.V."/>
        </authorList>
    </citation>
    <scope>NUCLEOTIDE SEQUENCE [LARGE SCALE GENOMIC DNA]</scope>
    <source>
        <strain evidence="2">Ch5</strain>
    </source>
</reference>
<proteinExistence type="predicted"/>
<dbReference type="PATRIC" id="fig|55802.8.peg.1262"/>
<dbReference type="SUPFAM" id="SSF48452">
    <property type="entry name" value="TPR-like"/>
    <property type="match status" value="1"/>
</dbReference>
<evidence type="ECO:0000313" key="2">
    <source>
        <dbReference type="Proteomes" id="UP000066042"/>
    </source>
</evidence>
<dbReference type="AlphaFoldDB" id="A0A0S1XBT5"/>
<dbReference type="GeneID" id="26136530"/>
<dbReference type="InterPro" id="IPR011990">
    <property type="entry name" value="TPR-like_helical_dom_sf"/>
</dbReference>
<gene>
    <name evidence="1" type="ORF">TBCH5v1_1282</name>
</gene>
<dbReference type="Proteomes" id="UP000066042">
    <property type="component" value="Chromosome"/>
</dbReference>
<sequence length="460" mass="52102">MEEKINEILELLSFIDNNSEKMKIISTLLRISHGDQQLLSLGFDTVEAIGDDLTRIQSLLSLATAVKDADVGLYKGLLQMAINETKKLANPKEKAMALSDIAVEVVTFDETLALKLVEEILTLIFKIELKEDKVAAVMYFLKGLLKSEDIEGAIKVAKEISDPYYRAIAFSEIGKALAEADIPLYLPVFSQALKSASEIENFVMREMTFGEIISKLAEAGKVDESLNLIEKLRVKEARIQVLESVILRLISAGNLTKALNLMMLIDDRKKKLKLRALSVSALIKAGHYEEALKIVESLKDQIHKDLALSEMSIALAEKGEFERALQVVGHIRDGYYRGRAFSVIGLELFNRGRDGYQVLFEKAIEEAKTIKNQRLRSQLFVDIALRLATVNLRNQLLDFLNRKIQNAEESVKEGNLERAAREYKEGLELSEIARLKEYSEHFRNRIYEIRRKLVERIEIS</sequence>
<dbReference type="Gene3D" id="1.25.40.10">
    <property type="entry name" value="Tetratricopeptide repeat domain"/>
    <property type="match status" value="3"/>
</dbReference>
<organism evidence="1 2">
    <name type="scientific">Thermococcus barophilus</name>
    <dbReference type="NCBI Taxonomy" id="55802"/>
    <lineage>
        <taxon>Archaea</taxon>
        <taxon>Methanobacteriati</taxon>
        <taxon>Methanobacteriota</taxon>
        <taxon>Thermococci</taxon>
        <taxon>Thermococcales</taxon>
        <taxon>Thermococcaceae</taxon>
        <taxon>Thermococcus</taxon>
    </lineage>
</organism>
<dbReference type="EMBL" id="CP013050">
    <property type="protein sequence ID" value="ALM75204.1"/>
    <property type="molecule type" value="Genomic_DNA"/>
</dbReference>
<name>A0A0S1XBT5_THEBA</name>
<dbReference type="RefSeq" id="WP_056933896.1">
    <property type="nucleotide sequence ID" value="NZ_CP013050.1"/>
</dbReference>
<evidence type="ECO:0000313" key="1">
    <source>
        <dbReference type="EMBL" id="ALM75204.1"/>
    </source>
</evidence>
<protein>
    <submittedName>
        <fullName evidence="1">Peptidase, caspase catalytic subunit</fullName>
    </submittedName>
</protein>